<comment type="caution">
    <text evidence="1">The sequence shown here is derived from an EMBL/GenBank/DDBJ whole genome shotgun (WGS) entry which is preliminary data.</text>
</comment>
<dbReference type="RefSeq" id="WP_157288976.1">
    <property type="nucleotide sequence ID" value="NZ_WQRF01000001.1"/>
</dbReference>
<evidence type="ECO:0000313" key="2">
    <source>
        <dbReference type="Proteomes" id="UP000438106"/>
    </source>
</evidence>
<dbReference type="AlphaFoldDB" id="A0A7X3FNJ6"/>
<dbReference type="Proteomes" id="UP000438106">
    <property type="component" value="Unassembled WGS sequence"/>
</dbReference>
<gene>
    <name evidence="1" type="ORF">GO014_02410</name>
</gene>
<reference evidence="1 2" key="1">
    <citation type="submission" date="2019-12" db="EMBL/GenBank/DDBJ databases">
        <title>Devosia maris sp. nov., isolated from the deep seawater.</title>
        <authorList>
            <person name="Liu Y."/>
        </authorList>
    </citation>
    <scope>NUCLEOTIDE SEQUENCE [LARGE SCALE GENOMIC DNA]</scope>
    <source>
        <strain evidence="1 2">L53-10-65</strain>
    </source>
</reference>
<organism evidence="1 2">
    <name type="scientific">Devosia marina</name>
    <dbReference type="NCBI Taxonomy" id="2683198"/>
    <lineage>
        <taxon>Bacteria</taxon>
        <taxon>Pseudomonadati</taxon>
        <taxon>Pseudomonadota</taxon>
        <taxon>Alphaproteobacteria</taxon>
        <taxon>Hyphomicrobiales</taxon>
        <taxon>Devosiaceae</taxon>
        <taxon>Devosia</taxon>
    </lineage>
</organism>
<sequence>MTEKLYSLEEVYGLLGRSDAGQIHLRMILAKSHADQLSAVEAAVDWAGSEMTKNRHVKLDHSEDALSIDLVTSLKAMGFQASHDTQYGGHCDIVVEAKGQFLWIAECKIHSSYDWLLKGFAQLDTRYSTGLPGQDAGEMIIYSRNQRADQGMASWKERLKEARPDVEFHDGDAKLMFRTTHTHELTGATFRVRHICVPLYFKPVDRDL</sequence>
<protein>
    <submittedName>
        <fullName evidence="1">Uncharacterized protein</fullName>
    </submittedName>
</protein>
<keyword evidence="2" id="KW-1185">Reference proteome</keyword>
<accession>A0A7X3FNJ6</accession>
<dbReference type="EMBL" id="WQRF01000001">
    <property type="protein sequence ID" value="MVS97884.1"/>
    <property type="molecule type" value="Genomic_DNA"/>
</dbReference>
<name>A0A7X3FNJ6_9HYPH</name>
<evidence type="ECO:0000313" key="1">
    <source>
        <dbReference type="EMBL" id="MVS97884.1"/>
    </source>
</evidence>
<proteinExistence type="predicted"/>